<evidence type="ECO:0000256" key="13">
    <source>
        <dbReference type="ARBA" id="ARBA00023187"/>
    </source>
</evidence>
<evidence type="ECO:0000256" key="2">
    <source>
        <dbReference type="ARBA" id="ARBA00004585"/>
    </source>
</evidence>
<evidence type="ECO:0000313" key="17">
    <source>
        <dbReference type="EMBL" id="KAF4725921.1"/>
    </source>
</evidence>
<dbReference type="InterPro" id="IPR045900">
    <property type="entry name" value="Peroxisomal_Ade_carrier"/>
</dbReference>
<feature type="region of interest" description="Disordered" evidence="16">
    <location>
        <begin position="50"/>
        <end position="126"/>
    </location>
</feature>
<keyword evidence="7 15" id="KW-0812">Transmembrane</keyword>
<evidence type="ECO:0000256" key="14">
    <source>
        <dbReference type="ARBA" id="ARBA00023242"/>
    </source>
</evidence>
<evidence type="ECO:0000256" key="9">
    <source>
        <dbReference type="ARBA" id="ARBA00022737"/>
    </source>
</evidence>
<keyword evidence="5" id="KW-0813">Transport</keyword>
<accession>A0A7J6RZP7</accession>
<evidence type="ECO:0000256" key="8">
    <source>
        <dbReference type="ARBA" id="ARBA00022728"/>
    </source>
</evidence>
<keyword evidence="9" id="KW-0677">Repeat</keyword>
<dbReference type="GO" id="GO:0005778">
    <property type="term" value="C:peroxisomal membrane"/>
    <property type="evidence" value="ECO:0007669"/>
    <property type="project" value="UniProtKB-SubCell"/>
</dbReference>
<evidence type="ECO:0000256" key="5">
    <source>
        <dbReference type="ARBA" id="ARBA00022448"/>
    </source>
</evidence>
<dbReference type="Pfam" id="PF03371">
    <property type="entry name" value="PRP38"/>
    <property type="match status" value="1"/>
</dbReference>
<reference evidence="17 18" key="1">
    <citation type="submission" date="2020-04" db="EMBL/GenBank/DDBJ databases">
        <title>Perkinsus olseni comparative genomics.</title>
        <authorList>
            <person name="Bogema D.R."/>
        </authorList>
    </citation>
    <scope>NUCLEOTIDE SEQUENCE [LARGE SCALE GENOMIC DNA]</scope>
    <source>
        <strain evidence="17">ATCC PRA-205</strain>
    </source>
</reference>
<keyword evidence="11 15" id="KW-0472">Membrane</keyword>
<dbReference type="Proteomes" id="UP000574390">
    <property type="component" value="Unassembled WGS sequence"/>
</dbReference>
<sequence length="878" mass="96854">MASVNDQEQAAPDSAVSYFPDPPLEAFSVYGGLELDKYIRELGEQYWKHRVSSSNNNLSGISRWKLPPPVKTMAPSVRQEAVEEQQQEVTTPTPAVSTSSESSSEVPAAPSEGGEPAAAASSSSLPRLQRPKKCFLHKKPRPHTCAKCRKYAEEMEAFNKSVVEMADPTRTAPSESARADEGDAAGVDVDGTGALIVVNDAPMYGLYPTLVQNIRSSDYFNKGLGEVTSVREVVDEVERAAEHAEPYNVGALNIPSTLFCCLYKLCTLGPTPSDIRHILGKRRDPYVVCLGLLYLRCVARPSTLWTWFYPILFDTTVFHPEQVTGEVEAAEAMTLGRYAELLLLTHKYFTVNLNRLPEAVHQSYGVRCILLETESCRARAAEHPENATQLSVVGSYVFVRSEESGGWDLGQIVPGGDDTLGMVEVRVSESETRLVHWSTLRPCLDVAAARRAAEAEAFMKDENAARARKDALQAWRQQQREFANARAFRVYAGWQSRGVVDDIRDEELQQLPVGADGAAAGEEKAPKKRRVVSKEYQQQQDAMLKRKYVDAAAAPQPGAARKDQEEPDFFITLDVMAPVLSVPAREPSPALVDFCAASSGAAGAAFSTLVMYPLDTVKTRLNVGVDENGEPYDKGSLDVLLRTVRSGGISALYRGLTAKLFHSALQKFVYFYIYSAIIRVYESRRRAEGKLSVSANLALGYLAALGSVFVTTPVEIVQTRQQVGKSEGHFLRHLTQMALTEPTDLYAGLGSNIILCVNPAIEYTTFDQLKRPFLRGRSNLTSMEAFWLGALAKAVATLCTFPYVRVKVLQQTKGKSAEPSEWSPKKLLRDMWNEEGGRLAGLYKGMSPQLYKGVLTAALMLMAKEKIDQSMKRMILRR</sequence>
<dbReference type="PANTHER" id="PTHR46650:SF1">
    <property type="entry name" value="PEROXISOMAL ADENINE NUCLEOTIDE TRANSPORTER 1"/>
    <property type="match status" value="1"/>
</dbReference>
<dbReference type="GO" id="GO:0015217">
    <property type="term" value="F:ADP transmembrane transporter activity"/>
    <property type="evidence" value="ECO:0007669"/>
    <property type="project" value="InterPro"/>
</dbReference>
<dbReference type="InterPro" id="IPR023395">
    <property type="entry name" value="MCP_dom_sf"/>
</dbReference>
<evidence type="ECO:0000256" key="11">
    <source>
        <dbReference type="ARBA" id="ARBA00023136"/>
    </source>
</evidence>
<dbReference type="GO" id="GO:0006635">
    <property type="term" value="P:fatty acid beta-oxidation"/>
    <property type="evidence" value="ECO:0007669"/>
    <property type="project" value="InterPro"/>
</dbReference>
<evidence type="ECO:0000256" key="4">
    <source>
        <dbReference type="ARBA" id="ARBA00006375"/>
    </source>
</evidence>
<dbReference type="EMBL" id="JABANM010018544">
    <property type="protein sequence ID" value="KAF4725921.1"/>
    <property type="molecule type" value="Genomic_DNA"/>
</dbReference>
<name>A0A7J6RZP7_PEROL</name>
<organism evidence="17 18">
    <name type="scientific">Perkinsus olseni</name>
    <name type="common">Perkinsus atlanticus</name>
    <dbReference type="NCBI Taxonomy" id="32597"/>
    <lineage>
        <taxon>Eukaryota</taxon>
        <taxon>Sar</taxon>
        <taxon>Alveolata</taxon>
        <taxon>Perkinsozoa</taxon>
        <taxon>Perkinsea</taxon>
        <taxon>Perkinsida</taxon>
        <taxon>Perkinsidae</taxon>
        <taxon>Perkinsus</taxon>
    </lineage>
</organism>
<gene>
    <name evidence="17" type="primary">ANT1_1</name>
    <name evidence="17" type="ORF">FOZ62_006882</name>
</gene>
<comment type="subcellular location">
    <subcellularLocation>
        <location evidence="1">Nucleus</location>
    </subcellularLocation>
    <subcellularLocation>
        <location evidence="2">Peroxisome membrane</location>
        <topology evidence="2">Multi-pass membrane protein</topology>
    </subcellularLocation>
</comment>
<comment type="similarity">
    <text evidence="4">Belongs to the mitochondrial carrier (TC 2.A.29) family.</text>
</comment>
<dbReference type="GO" id="GO:0008380">
    <property type="term" value="P:RNA splicing"/>
    <property type="evidence" value="ECO:0007669"/>
    <property type="project" value="UniProtKB-KW"/>
</dbReference>
<feature type="region of interest" description="Disordered" evidence="16">
    <location>
        <begin position="1"/>
        <end position="22"/>
    </location>
</feature>
<evidence type="ECO:0000256" key="1">
    <source>
        <dbReference type="ARBA" id="ARBA00004123"/>
    </source>
</evidence>
<keyword evidence="6" id="KW-0507">mRNA processing</keyword>
<dbReference type="GO" id="GO:0007031">
    <property type="term" value="P:peroxisome organization"/>
    <property type="evidence" value="ECO:0007669"/>
    <property type="project" value="TreeGrafter"/>
</dbReference>
<evidence type="ECO:0000256" key="16">
    <source>
        <dbReference type="SAM" id="MobiDB-lite"/>
    </source>
</evidence>
<evidence type="ECO:0000256" key="7">
    <source>
        <dbReference type="ARBA" id="ARBA00022692"/>
    </source>
</evidence>
<dbReference type="GO" id="GO:0006397">
    <property type="term" value="P:mRNA processing"/>
    <property type="evidence" value="ECO:0007669"/>
    <property type="project" value="UniProtKB-KW"/>
</dbReference>
<dbReference type="GO" id="GO:0005681">
    <property type="term" value="C:spliceosomal complex"/>
    <property type="evidence" value="ECO:0007669"/>
    <property type="project" value="UniProtKB-KW"/>
</dbReference>
<evidence type="ECO:0000256" key="6">
    <source>
        <dbReference type="ARBA" id="ARBA00022664"/>
    </source>
</evidence>
<dbReference type="Gene3D" id="1.50.40.10">
    <property type="entry name" value="Mitochondrial carrier domain"/>
    <property type="match status" value="1"/>
</dbReference>
<evidence type="ECO:0000256" key="3">
    <source>
        <dbReference type="ARBA" id="ARBA00006164"/>
    </source>
</evidence>
<feature type="repeat" description="Solcar" evidence="15">
    <location>
        <begin position="591"/>
        <end position="680"/>
    </location>
</feature>
<evidence type="ECO:0000256" key="12">
    <source>
        <dbReference type="ARBA" id="ARBA00023140"/>
    </source>
</evidence>
<protein>
    <submittedName>
        <fullName evidence="17">ADP/ATP carrier protein</fullName>
    </submittedName>
</protein>
<comment type="caution">
    <text evidence="17">The sequence shown here is derived from an EMBL/GenBank/DDBJ whole genome shotgun (WGS) entry which is preliminary data.</text>
</comment>
<dbReference type="AlphaFoldDB" id="A0A7J6RZP7"/>
<comment type="similarity">
    <text evidence="3">Belongs to the PRP38 family.</text>
</comment>
<proteinExistence type="inferred from homology"/>
<feature type="compositionally biased region" description="Low complexity" evidence="16">
    <location>
        <begin position="87"/>
        <end position="124"/>
    </location>
</feature>
<dbReference type="InterPro" id="IPR018108">
    <property type="entry name" value="MCP_transmembrane"/>
</dbReference>
<dbReference type="InterPro" id="IPR005037">
    <property type="entry name" value="PRP38"/>
</dbReference>
<evidence type="ECO:0000313" key="18">
    <source>
        <dbReference type="Proteomes" id="UP000574390"/>
    </source>
</evidence>
<keyword evidence="8" id="KW-0747">Spliceosome</keyword>
<dbReference type="SUPFAM" id="SSF103506">
    <property type="entry name" value="Mitochondrial carrier"/>
    <property type="match status" value="1"/>
</dbReference>
<dbReference type="GO" id="GO:0005347">
    <property type="term" value="F:ATP transmembrane transporter activity"/>
    <property type="evidence" value="ECO:0007669"/>
    <property type="project" value="InterPro"/>
</dbReference>
<keyword evidence="14" id="KW-0539">Nucleus</keyword>
<dbReference type="PANTHER" id="PTHR46650">
    <property type="entry name" value="PEROXISOMAL ADENINE NUCLEOTIDE TRANSPORTER 1"/>
    <property type="match status" value="1"/>
</dbReference>
<keyword evidence="12" id="KW-0576">Peroxisome</keyword>
<dbReference type="Pfam" id="PF00153">
    <property type="entry name" value="Mito_carr"/>
    <property type="match status" value="3"/>
</dbReference>
<evidence type="ECO:0000256" key="10">
    <source>
        <dbReference type="ARBA" id="ARBA00022989"/>
    </source>
</evidence>
<keyword evidence="10" id="KW-1133">Transmembrane helix</keyword>
<keyword evidence="13" id="KW-0508">mRNA splicing</keyword>
<dbReference type="PROSITE" id="PS50920">
    <property type="entry name" value="SOLCAR"/>
    <property type="match status" value="1"/>
</dbReference>
<evidence type="ECO:0000256" key="15">
    <source>
        <dbReference type="PROSITE-ProRule" id="PRU00282"/>
    </source>
</evidence>